<evidence type="ECO:0000313" key="2">
    <source>
        <dbReference type="Proteomes" id="UP000672038"/>
    </source>
</evidence>
<reference evidence="1" key="1">
    <citation type="submission" date="2020-06" db="EMBL/GenBank/DDBJ databases">
        <title>Complete genome sequence of Candidatus Phytoplasma luffae NCHU2019.</title>
        <authorList>
            <person name="Cho S.-T."/>
            <person name="Tan C.-M."/>
            <person name="Li J.-R."/>
            <person name="Chien Y.-Y."/>
            <person name="Chiu Y.-C."/>
            <person name="Yang J.-Y."/>
            <person name="Kuo C.-H."/>
        </authorList>
    </citation>
    <scope>NUCLEOTIDE SEQUENCE</scope>
    <source>
        <strain evidence="1">NCHU2019</strain>
    </source>
</reference>
<dbReference type="AlphaFoldDB" id="A0A975IM88"/>
<organism evidence="1 2">
    <name type="scientific">Loofah witches'-broom phytoplasma</name>
    <dbReference type="NCBI Taxonomy" id="35773"/>
    <lineage>
        <taxon>Bacteria</taxon>
        <taxon>Bacillati</taxon>
        <taxon>Mycoplasmatota</taxon>
        <taxon>Mollicutes</taxon>
        <taxon>Acholeplasmatales</taxon>
        <taxon>Acholeplasmataceae</taxon>
        <taxon>Candidatus Phytoplasma</taxon>
        <taxon>16SrVIII (Loofah witches'-broom group)</taxon>
    </lineage>
</organism>
<dbReference type="RefSeq" id="WP_210954603.1">
    <property type="nucleotide sequence ID" value="NZ_CP054393.1"/>
</dbReference>
<name>A0A975IM88_LOWBP</name>
<proteinExistence type="predicted"/>
<dbReference type="EMBL" id="CP054393">
    <property type="protein sequence ID" value="QTX03173.1"/>
    <property type="molecule type" value="Genomic_DNA"/>
</dbReference>
<sequence>MKKQVKIQKIRRMLQKANLLTLKIVFLKNLNIKTKYISQENILFVNPLVKNLVFQILKENKYNFNDKENVKY</sequence>
<gene>
    <name evidence="1" type="ORF">LFWB_6100</name>
</gene>
<evidence type="ECO:0000313" key="1">
    <source>
        <dbReference type="EMBL" id="QTX03173.1"/>
    </source>
</evidence>
<accession>A0A975IM88</accession>
<keyword evidence="2" id="KW-1185">Reference proteome</keyword>
<dbReference type="Proteomes" id="UP000672038">
    <property type="component" value="Chromosome"/>
</dbReference>
<dbReference type="KEGG" id="pluf:LFWB_6100"/>
<protein>
    <submittedName>
        <fullName evidence="1">Uncharacterized protein</fullName>
    </submittedName>
</protein>